<dbReference type="Pfam" id="PF00144">
    <property type="entry name" value="Beta-lactamase"/>
    <property type="match status" value="1"/>
</dbReference>
<dbReference type="PANTHER" id="PTHR43283">
    <property type="entry name" value="BETA-LACTAMASE-RELATED"/>
    <property type="match status" value="1"/>
</dbReference>
<evidence type="ECO:0000256" key="1">
    <source>
        <dbReference type="ARBA" id="ARBA00022801"/>
    </source>
</evidence>
<keyword evidence="2" id="KW-0732">Signal</keyword>
<dbReference type="Proteomes" id="UP001564626">
    <property type="component" value="Unassembled WGS sequence"/>
</dbReference>
<dbReference type="GO" id="GO:0016787">
    <property type="term" value="F:hydrolase activity"/>
    <property type="evidence" value="ECO:0007669"/>
    <property type="project" value="UniProtKB-KW"/>
</dbReference>
<dbReference type="SUPFAM" id="SSF56601">
    <property type="entry name" value="beta-lactamase/transpeptidase-like"/>
    <property type="match status" value="1"/>
</dbReference>
<dbReference type="RefSeq" id="WP_345359114.1">
    <property type="nucleotide sequence ID" value="NZ_BAABII010000004.1"/>
</dbReference>
<feature type="signal peptide" evidence="2">
    <location>
        <begin position="1"/>
        <end position="23"/>
    </location>
</feature>
<dbReference type="EC" id="3.-.-.-" evidence="4"/>
<protein>
    <submittedName>
        <fullName evidence="4">Serine hydrolase domain-containing protein</fullName>
        <ecNumber evidence="4">3.-.-.-</ecNumber>
    </submittedName>
</protein>
<dbReference type="PANTHER" id="PTHR43283:SF11">
    <property type="entry name" value="BETA-LACTAMASE-RELATED DOMAIN-CONTAINING PROTEIN"/>
    <property type="match status" value="1"/>
</dbReference>
<proteinExistence type="predicted"/>
<organism evidence="4 5">
    <name type="scientific">Saccharopolyspora cebuensis</name>
    <dbReference type="NCBI Taxonomy" id="418759"/>
    <lineage>
        <taxon>Bacteria</taxon>
        <taxon>Bacillati</taxon>
        <taxon>Actinomycetota</taxon>
        <taxon>Actinomycetes</taxon>
        <taxon>Pseudonocardiales</taxon>
        <taxon>Pseudonocardiaceae</taxon>
        <taxon>Saccharopolyspora</taxon>
    </lineage>
</organism>
<sequence>MGRTMLVLAAVSVAALTGTSAAAGGGFEQGRFDRPAVAFADAELRGGLPTDVGLAPEPIAAAAERIARWTGSVPGREHPMYAGAVSLLAHDGVVVHRRAVGHALRYADGAGTELPPGQQVPMTPETRFDIASITKLFTSIAVLQQVEAGAVRLDDPVAAHLPAFAAGGKGDITVRHLLTHTSGLPATVRLWELPPERRIPAVLELAPERPPGDYTYSDPNMIVLGLLVERTSGTPLDRYVAERITGPLGMTATGYNPDPSLPIAATEFQSDPPRGMVRGEVHDENAWSLGGVAGHAGLFSTADDLAVLGQAILNGGEYGGRRVLSERGVRSMLDPGAAHGLGFELDQRWYMAGLSAPGTAGHTGYTGTSLVLDPASRSIAVLLTNRVHPSREWGSNNPARQELAQALARSLAVPPSKGSASWFADPARAATLTTDPLGPVAGPLRVSFDAFVDSQRDGDGTDPLVLEHSANGGPWRAAALRPDGPGAPGGEPTSLAGAGHRAWWRVHATVPARPGDQIRLRWRYAPDGRYVGRGVHVDRILAQDRDATRLDGEREHAALHPDGWTAVPR</sequence>
<evidence type="ECO:0000313" key="5">
    <source>
        <dbReference type="Proteomes" id="UP001564626"/>
    </source>
</evidence>
<evidence type="ECO:0000259" key="3">
    <source>
        <dbReference type="Pfam" id="PF00144"/>
    </source>
</evidence>
<dbReference type="EMBL" id="JBGEHV010000032">
    <property type="protein sequence ID" value="MEY8041171.1"/>
    <property type="molecule type" value="Genomic_DNA"/>
</dbReference>
<accession>A0ABV4CMZ1</accession>
<reference evidence="4 5" key="1">
    <citation type="submission" date="2024-08" db="EMBL/GenBank/DDBJ databases">
        <title>Genome mining of Saccharopolyspora cebuensis PGLac3 from Nigerian medicinal plant.</title>
        <authorList>
            <person name="Ezeobiora C.E."/>
            <person name="Igbokwe N.H."/>
            <person name="Amin D.H."/>
            <person name="Mendie U.E."/>
        </authorList>
    </citation>
    <scope>NUCLEOTIDE SEQUENCE [LARGE SCALE GENOMIC DNA]</scope>
    <source>
        <strain evidence="4 5">PGLac3</strain>
    </source>
</reference>
<dbReference type="InterPro" id="IPR012338">
    <property type="entry name" value="Beta-lactam/transpept-like"/>
</dbReference>
<dbReference type="InterPro" id="IPR050789">
    <property type="entry name" value="Diverse_Enzym_Activities"/>
</dbReference>
<comment type="caution">
    <text evidence="4">The sequence shown here is derived from an EMBL/GenBank/DDBJ whole genome shotgun (WGS) entry which is preliminary data.</text>
</comment>
<keyword evidence="1 4" id="KW-0378">Hydrolase</keyword>
<evidence type="ECO:0000313" key="4">
    <source>
        <dbReference type="EMBL" id="MEY8041171.1"/>
    </source>
</evidence>
<feature type="chain" id="PRO_5045847453" evidence="2">
    <location>
        <begin position="24"/>
        <end position="569"/>
    </location>
</feature>
<evidence type="ECO:0000256" key="2">
    <source>
        <dbReference type="SAM" id="SignalP"/>
    </source>
</evidence>
<name>A0ABV4CMZ1_9PSEU</name>
<gene>
    <name evidence="4" type="ORF">AB8O55_17325</name>
</gene>
<dbReference type="InterPro" id="IPR001466">
    <property type="entry name" value="Beta-lactam-related"/>
</dbReference>
<keyword evidence="5" id="KW-1185">Reference proteome</keyword>
<feature type="domain" description="Beta-lactamase-related" evidence="3">
    <location>
        <begin position="82"/>
        <end position="404"/>
    </location>
</feature>
<dbReference type="Gene3D" id="3.40.710.10">
    <property type="entry name" value="DD-peptidase/beta-lactamase superfamily"/>
    <property type="match status" value="1"/>
</dbReference>